<evidence type="ECO:0000256" key="3">
    <source>
        <dbReference type="ARBA" id="ARBA00022327"/>
    </source>
</evidence>
<evidence type="ECO:0000256" key="5">
    <source>
        <dbReference type="ARBA" id="ARBA00023054"/>
    </source>
</evidence>
<accession>A0A8W8II30</accession>
<dbReference type="OMA" id="RQCNEIT"/>
<protein>
    <recommendedName>
        <fullName evidence="3">Coiled-coil domain-containing protein 172</fullName>
    </recommendedName>
</protein>
<keyword evidence="4" id="KW-0963">Cytoplasm</keyword>
<organism evidence="8 9">
    <name type="scientific">Magallana gigas</name>
    <name type="common">Pacific oyster</name>
    <name type="synonym">Crassostrea gigas</name>
    <dbReference type="NCBI Taxonomy" id="29159"/>
    <lineage>
        <taxon>Eukaryota</taxon>
        <taxon>Metazoa</taxon>
        <taxon>Spiralia</taxon>
        <taxon>Lophotrochozoa</taxon>
        <taxon>Mollusca</taxon>
        <taxon>Bivalvia</taxon>
        <taxon>Autobranchia</taxon>
        <taxon>Pteriomorphia</taxon>
        <taxon>Ostreida</taxon>
        <taxon>Ostreoidea</taxon>
        <taxon>Ostreidae</taxon>
        <taxon>Magallana</taxon>
    </lineage>
</organism>
<evidence type="ECO:0000313" key="9">
    <source>
        <dbReference type="Proteomes" id="UP000005408"/>
    </source>
</evidence>
<keyword evidence="5 6" id="KW-0175">Coiled coil</keyword>
<dbReference type="OrthoDB" id="10055570at2759"/>
<dbReference type="GO" id="GO:0005737">
    <property type="term" value="C:cytoplasm"/>
    <property type="evidence" value="ECO:0007669"/>
    <property type="project" value="UniProtKB-SubCell"/>
</dbReference>
<feature type="coiled-coil region" evidence="6">
    <location>
        <begin position="33"/>
        <end position="88"/>
    </location>
</feature>
<dbReference type="InterPro" id="IPR029618">
    <property type="entry name" value="CCDC172"/>
</dbReference>
<proteinExistence type="inferred from homology"/>
<dbReference type="AlphaFoldDB" id="A0A8W8II30"/>
<dbReference type="EnsemblMetazoa" id="G14409.2">
    <property type="protein sequence ID" value="G14409.2:cds"/>
    <property type="gene ID" value="G14409"/>
</dbReference>
<sequence length="296" mass="34869">MSTNLDDLFNQIIHSELHAQQKKKYLHDLKCRIQSTLARGDGLQKKYNELKKELMFKTNLLIQEEVNLNTEENKEKILQEKVLALEKEKDDISKYVADMQNQGEKDRELFCQVVRTFIQNYGLQSNGHDRRKEEQKQALVEATLTEDDLKTELERITEKKRAVQELRAQLDREKQTSQGLQKTMKELDQQLRQLREQTGILSARKSELNAIPHRDPEFLSLNKELEILNEVSMENKCTTLQHELQRLQQIWWQKEIRERKRAVTSSQPKASANGKLPMHEEEASVNKMTVSNFERE</sequence>
<evidence type="ECO:0000256" key="2">
    <source>
        <dbReference type="ARBA" id="ARBA00008975"/>
    </source>
</evidence>
<dbReference type="PANTHER" id="PTHR22419:SF2">
    <property type="entry name" value="COILED-COIL DOMAIN-CONTAINING PROTEIN 172"/>
    <property type="match status" value="1"/>
</dbReference>
<feature type="compositionally biased region" description="Polar residues" evidence="7">
    <location>
        <begin position="286"/>
        <end position="296"/>
    </location>
</feature>
<feature type="region of interest" description="Disordered" evidence="7">
    <location>
        <begin position="259"/>
        <end position="296"/>
    </location>
</feature>
<evidence type="ECO:0000313" key="8">
    <source>
        <dbReference type="EnsemblMetazoa" id="G14409.2:cds"/>
    </source>
</evidence>
<dbReference type="PANTHER" id="PTHR22419">
    <property type="entry name" value="COILED-COIL DOMAIN-CONTAINING PROTEIN 172"/>
    <property type="match status" value="1"/>
</dbReference>
<comment type="subcellular location">
    <subcellularLocation>
        <location evidence="1">Cytoplasm</location>
    </subcellularLocation>
</comment>
<comment type="similarity">
    <text evidence="2">Belongs to the CCDC172 family.</text>
</comment>
<reference evidence="8" key="1">
    <citation type="submission" date="2022-08" db="UniProtKB">
        <authorList>
            <consortium name="EnsemblMetazoa"/>
        </authorList>
    </citation>
    <scope>IDENTIFICATION</scope>
    <source>
        <strain evidence="8">05x7-T-G4-1.051#20</strain>
    </source>
</reference>
<name>A0A8W8II30_MAGGI</name>
<evidence type="ECO:0000256" key="4">
    <source>
        <dbReference type="ARBA" id="ARBA00022490"/>
    </source>
</evidence>
<keyword evidence="9" id="KW-1185">Reference proteome</keyword>
<feature type="coiled-coil region" evidence="6">
    <location>
        <begin position="132"/>
        <end position="204"/>
    </location>
</feature>
<dbReference type="Proteomes" id="UP000005408">
    <property type="component" value="Unassembled WGS sequence"/>
</dbReference>
<evidence type="ECO:0000256" key="1">
    <source>
        <dbReference type="ARBA" id="ARBA00004496"/>
    </source>
</evidence>
<evidence type="ECO:0000256" key="6">
    <source>
        <dbReference type="SAM" id="Coils"/>
    </source>
</evidence>
<evidence type="ECO:0000256" key="7">
    <source>
        <dbReference type="SAM" id="MobiDB-lite"/>
    </source>
</evidence>